<accession>J9R0N9</accession>
<dbReference type="PATRIC" id="fig|1228997.3.peg.666"/>
<dbReference type="AlphaFoldDB" id="J9R0N9"/>
<feature type="transmembrane region" description="Helical" evidence="1">
    <location>
        <begin position="141"/>
        <end position="166"/>
    </location>
</feature>
<dbReference type="STRING" id="34085.AB406_1101"/>
<dbReference type="HOGENOM" id="CLU_1198346_0_0_10"/>
<evidence type="ECO:0000256" key="1">
    <source>
        <dbReference type="SAM" id="Phobius"/>
    </source>
</evidence>
<feature type="transmembrane region" description="Helical" evidence="1">
    <location>
        <begin position="172"/>
        <end position="192"/>
    </location>
</feature>
<feature type="transmembrane region" description="Helical" evidence="1">
    <location>
        <begin position="24"/>
        <end position="44"/>
    </location>
</feature>
<feature type="transmembrane region" description="Helical" evidence="1">
    <location>
        <begin position="64"/>
        <end position="87"/>
    </location>
</feature>
<sequence length="228" mass="27077">MWKSNKEYFCKKIILIRIVENKDWIIYSLLGVGFLYVVMFRVLLRDISLIKFFTLKEEFANNTIQSWVITSVGFTISASVALSDILPINPHLFAKYFNIFGYTPNKVGSIVLAFVFLFFFRTVSTYFFLASIGEVERWKSFYFLTTKFFLGYSLALIGLVFVQNYLLTEKAWVIYMYIVFFCMSFIFKNLVYLFHHKAILPDEWYYKILYICTLQILPFLVVGKFLFF</sequence>
<keyword evidence="1" id="KW-0812">Transmembrane</keyword>
<evidence type="ECO:0000313" key="2">
    <source>
        <dbReference type="EMBL" id="AFR35274.1"/>
    </source>
</evidence>
<evidence type="ECO:0008006" key="4">
    <source>
        <dbReference type="Google" id="ProtNLM"/>
    </source>
</evidence>
<dbReference type="EMBL" id="CP003787">
    <property type="protein sequence ID" value="AFR35274.1"/>
    <property type="molecule type" value="Genomic_DNA"/>
</dbReference>
<proteinExistence type="predicted"/>
<protein>
    <recommendedName>
        <fullName evidence="4">DUF4271 domain-containing protein</fullName>
    </recommendedName>
</protein>
<evidence type="ECO:0000313" key="3">
    <source>
        <dbReference type="Proteomes" id="UP000006276"/>
    </source>
</evidence>
<name>J9R0N9_RIEAN</name>
<keyword evidence="1" id="KW-1133">Transmembrane helix</keyword>
<keyword evidence="1" id="KW-0472">Membrane</keyword>
<organism evidence="2 3">
    <name type="scientific">Riemerella anatipestifer RA-CH-1</name>
    <dbReference type="NCBI Taxonomy" id="1228997"/>
    <lineage>
        <taxon>Bacteria</taxon>
        <taxon>Pseudomonadati</taxon>
        <taxon>Bacteroidota</taxon>
        <taxon>Flavobacteriia</taxon>
        <taxon>Flavobacteriales</taxon>
        <taxon>Weeksellaceae</taxon>
        <taxon>Riemerella</taxon>
    </lineage>
</organism>
<gene>
    <name evidence="2" type="ORF">B739_0670</name>
</gene>
<keyword evidence="3" id="KW-1185">Reference proteome</keyword>
<dbReference type="Proteomes" id="UP000006276">
    <property type="component" value="Chromosome"/>
</dbReference>
<feature type="transmembrane region" description="Helical" evidence="1">
    <location>
        <begin position="107"/>
        <end position="129"/>
    </location>
</feature>
<dbReference type="KEGG" id="rag:B739_0670"/>
<feature type="transmembrane region" description="Helical" evidence="1">
    <location>
        <begin position="204"/>
        <end position="227"/>
    </location>
</feature>
<reference evidence="2 3" key="1">
    <citation type="submission" date="2012-09" db="EMBL/GenBank/DDBJ databases">
        <title>Riemerella anatipestifer vaccine strains.</title>
        <authorList>
            <person name="Chun C.A."/>
            <person name="Shu W.M."/>
            <person name="Kang Z.D."/>
            <person name="Jia W.X."/>
        </authorList>
    </citation>
    <scope>NUCLEOTIDE SEQUENCE [LARGE SCALE GENOMIC DNA]</scope>
    <source>
        <strain evidence="2 3">RA-CH-1</strain>
    </source>
</reference>